<keyword evidence="7" id="KW-1185">Reference proteome</keyword>
<evidence type="ECO:0000256" key="1">
    <source>
        <dbReference type="ARBA" id="ARBA00004496"/>
    </source>
</evidence>
<comment type="similarity">
    <text evidence="2">Belongs to the TBCC family.</text>
</comment>
<dbReference type="Proteomes" id="UP001140217">
    <property type="component" value="Unassembled WGS sequence"/>
</dbReference>
<accession>A0A9W8LEY7</accession>
<dbReference type="InterPro" id="IPR038397">
    <property type="entry name" value="TBCC_N_sf"/>
</dbReference>
<dbReference type="InterPro" id="IPR017901">
    <property type="entry name" value="C-CAP_CF_C-like"/>
</dbReference>
<dbReference type="Pfam" id="PF07986">
    <property type="entry name" value="TBCC"/>
    <property type="match status" value="1"/>
</dbReference>
<evidence type="ECO:0000256" key="2">
    <source>
        <dbReference type="ARBA" id="ARBA00008848"/>
    </source>
</evidence>
<dbReference type="AlphaFoldDB" id="A0A9W8LEY7"/>
<dbReference type="PROSITE" id="PS51329">
    <property type="entry name" value="C_CAP_COFACTOR_C"/>
    <property type="match status" value="1"/>
</dbReference>
<name>A0A9W8LEY7_9FUNG</name>
<organism evidence="6 7">
    <name type="scientific">Coemansia javaensis</name>
    <dbReference type="NCBI Taxonomy" id="2761396"/>
    <lineage>
        <taxon>Eukaryota</taxon>
        <taxon>Fungi</taxon>
        <taxon>Fungi incertae sedis</taxon>
        <taxon>Zoopagomycota</taxon>
        <taxon>Kickxellomycotina</taxon>
        <taxon>Kickxellomycetes</taxon>
        <taxon>Kickxellales</taxon>
        <taxon>Kickxellaceae</taxon>
        <taxon>Coemansia</taxon>
    </lineage>
</organism>
<feature type="domain" description="C-CAP/cofactor C-like" evidence="5">
    <location>
        <begin position="121"/>
        <end position="264"/>
    </location>
</feature>
<evidence type="ECO:0000259" key="5">
    <source>
        <dbReference type="PROSITE" id="PS51329"/>
    </source>
</evidence>
<feature type="region of interest" description="Disordered" evidence="4">
    <location>
        <begin position="100"/>
        <end position="123"/>
    </location>
</feature>
<dbReference type="GO" id="GO:0007023">
    <property type="term" value="P:post-chaperonin tubulin folding pathway"/>
    <property type="evidence" value="ECO:0007669"/>
    <property type="project" value="InterPro"/>
</dbReference>
<dbReference type="InterPro" id="IPR012945">
    <property type="entry name" value="Tubulin-bd_cofactor_C_dom"/>
</dbReference>
<dbReference type="OrthoDB" id="194775at2759"/>
<sequence length="317" mass="33209">MASAGSSANAGAAARFWEHFQEQSGQIRAAVGAHRDARAQLRALDDAVREALIYLPPYDQKQLAAAMDQLRLLLRQSSASSVRNAGFKFRSATTAKPAAAAAAATKDDEGVPEPPASGSSPAGRSLCFSGLSGRWIAADAADEAQPTDCELRDIRSCVVDLRAAAGSLRALNCHGVEDSVVVCGALAGSATIRRSAGCVVALGAHQLRFEDSHNVDVLVHCTSHPVIERSTAMRFAPYPPALSGAQPDAGAQPSMHAQVHDFNWLRRQQSPNWSQAAAAPAHLQPLWALLDDPRQPLDEALALLPGSASVASTDGAS</sequence>
<reference evidence="6" key="1">
    <citation type="submission" date="2022-07" db="EMBL/GenBank/DDBJ databases">
        <title>Phylogenomic reconstructions and comparative analyses of Kickxellomycotina fungi.</title>
        <authorList>
            <person name="Reynolds N.K."/>
            <person name="Stajich J.E."/>
            <person name="Barry K."/>
            <person name="Grigoriev I.V."/>
            <person name="Crous P."/>
            <person name="Smith M.E."/>
        </authorList>
    </citation>
    <scope>NUCLEOTIDE SEQUENCE</scope>
    <source>
        <strain evidence="6">NBRC 105414</strain>
    </source>
</reference>
<evidence type="ECO:0000313" key="6">
    <source>
        <dbReference type="EMBL" id="KAJ2777684.1"/>
    </source>
</evidence>
<dbReference type="EMBL" id="JANBUL010000275">
    <property type="protein sequence ID" value="KAJ2777684.1"/>
    <property type="molecule type" value="Genomic_DNA"/>
</dbReference>
<dbReference type="GO" id="GO:0005737">
    <property type="term" value="C:cytoplasm"/>
    <property type="evidence" value="ECO:0007669"/>
    <property type="project" value="UniProtKB-SubCell"/>
</dbReference>
<dbReference type="Gene3D" id="2.160.20.70">
    <property type="match status" value="1"/>
</dbReference>
<keyword evidence="3" id="KW-0963">Cytoplasm</keyword>
<protein>
    <recommendedName>
        <fullName evidence="5">C-CAP/cofactor C-like domain-containing protein</fullName>
    </recommendedName>
</protein>
<evidence type="ECO:0000256" key="3">
    <source>
        <dbReference type="ARBA" id="ARBA00022490"/>
    </source>
</evidence>
<dbReference type="GO" id="GO:0007021">
    <property type="term" value="P:tubulin complex assembly"/>
    <property type="evidence" value="ECO:0007669"/>
    <property type="project" value="TreeGrafter"/>
</dbReference>
<dbReference type="PANTHER" id="PTHR15139">
    <property type="entry name" value="TUBULIN FOLDING COFACTOR C"/>
    <property type="match status" value="1"/>
</dbReference>
<dbReference type="InterPro" id="IPR016098">
    <property type="entry name" value="CAP/MinC_C"/>
</dbReference>
<dbReference type="InterPro" id="IPR027684">
    <property type="entry name" value="TBCC"/>
</dbReference>
<dbReference type="Gene3D" id="1.20.58.1250">
    <property type="entry name" value="Tubulin Binding Cofactor C, N-terminal domain"/>
    <property type="match status" value="1"/>
</dbReference>
<proteinExistence type="inferred from homology"/>
<dbReference type="PANTHER" id="PTHR15139:SF0">
    <property type="entry name" value="TUBULIN-SPECIFIC CHAPERONE C"/>
    <property type="match status" value="1"/>
</dbReference>
<gene>
    <name evidence="6" type="ORF">H4R18_005021</name>
</gene>
<comment type="subcellular location">
    <subcellularLocation>
        <location evidence="1">Cytoplasm</location>
    </subcellularLocation>
</comment>
<evidence type="ECO:0000313" key="7">
    <source>
        <dbReference type="Proteomes" id="UP001140217"/>
    </source>
</evidence>
<evidence type="ECO:0000256" key="4">
    <source>
        <dbReference type="SAM" id="MobiDB-lite"/>
    </source>
</evidence>
<comment type="caution">
    <text evidence="6">The sequence shown here is derived from an EMBL/GenBank/DDBJ whole genome shotgun (WGS) entry which is preliminary data.</text>
</comment>